<dbReference type="InterPro" id="IPR000477">
    <property type="entry name" value="RT_dom"/>
</dbReference>
<dbReference type="Pfam" id="PF00078">
    <property type="entry name" value="RVT_1"/>
    <property type="match status" value="1"/>
</dbReference>
<evidence type="ECO:0000259" key="1">
    <source>
        <dbReference type="PROSITE" id="PS50878"/>
    </source>
</evidence>
<dbReference type="AlphaFoldDB" id="A0A147BWT2"/>
<name>A0A147BWT2_IXORI</name>
<feature type="domain" description="Reverse transcriptase" evidence="1">
    <location>
        <begin position="422"/>
        <end position="670"/>
    </location>
</feature>
<organism evidence="2">
    <name type="scientific">Ixodes ricinus</name>
    <name type="common">Common tick</name>
    <name type="synonym">Acarus ricinus</name>
    <dbReference type="NCBI Taxonomy" id="34613"/>
    <lineage>
        <taxon>Eukaryota</taxon>
        <taxon>Metazoa</taxon>
        <taxon>Ecdysozoa</taxon>
        <taxon>Arthropoda</taxon>
        <taxon>Chelicerata</taxon>
        <taxon>Arachnida</taxon>
        <taxon>Acari</taxon>
        <taxon>Parasitiformes</taxon>
        <taxon>Ixodida</taxon>
        <taxon>Ixodoidea</taxon>
        <taxon>Ixodidae</taxon>
        <taxon>Ixodinae</taxon>
        <taxon>Ixodes</taxon>
    </lineage>
</organism>
<proteinExistence type="predicted"/>
<dbReference type="GO" id="GO:0071897">
    <property type="term" value="P:DNA biosynthetic process"/>
    <property type="evidence" value="ECO:0007669"/>
    <property type="project" value="UniProtKB-ARBA"/>
</dbReference>
<dbReference type="PROSITE" id="PS50878">
    <property type="entry name" value="RT_POL"/>
    <property type="match status" value="1"/>
</dbReference>
<dbReference type="SUPFAM" id="SSF56219">
    <property type="entry name" value="DNase I-like"/>
    <property type="match status" value="1"/>
</dbReference>
<accession>A0A147BWT2</accession>
<sequence>FFLPGYSSTFTTRSSGRGGGIAVFVRDTWHGTNLSASFKHAECIAINITNSLNTICVLAVYRPPSECVRGFLDELDVALRQHFIFNELCLVGDFNIDTLTSSKSSVCTYLNILSGNGLSTLINAPTREEIRSGRLVVSCIDHINLRTNSQKVQSAIITLKLADHYFVACRWFNDKPSPQHTSAGTRISVFDTAKFDCLVSSYDWNGFLQSVSSSDIYHKFVNIFRNFDLSSRKVIYVKRRRPDHYWLNADILAAIKEKNDLWARHRRSPNNLLLKSSFKTCRNRVNAMIRSAKRRYFYKKFTDSRSDMTKTWHLINEFRGNSSQISIDDALKTNFGTNLAMVVNAFNSHFSIFSGTSRDSSITFDNVVTHSAFLPPLIDSDLSSLLYSFKSSKSPGIDGIRVADLCRNYEIIKNVLLCMLNGFIYRGVIPDELKTAIVRPLCKGGATKKIENYRPISVLPIIAQVLEKHVFHVMRSFLDIHNVISPSQFGFVQEKGTQPLLEEFSDLLFSGFERNLVSCALFLDVSKAFDTVSHSILLKKLYSFGFRGPFFSLLSNYLSNRSQLVIISESQSPRTMLRAGVPQGSILSPLLFNLYVNDISTYISGAKVYQYADDTVIVTQHLNFNDAACSLQCAATTVMDWFQRHLMDINVNKTKLICFRNPLKYVNLDFPFLLHSSSCISCQCDPLVYVDNVKYLGVIFDCGLSWNAQLTSIAAKLRSACCLLYNTKSLMPFPVRKIVAHALAYSVLRYGVTVFGNCSGFWHDKIDCILNNILKSVSYGLQIPEGTNLFQYLQLPCLRTLFIQTVVLRYFWSDNFKTKNPSPRSVRFQETFKIPFARTRYGKYTREVYVPEIFNSLPSEIRQANSLSQLKKRLKFYLSGRNTT</sequence>
<feature type="non-terminal residue" evidence="2">
    <location>
        <position position="1"/>
    </location>
</feature>
<dbReference type="PANTHER" id="PTHR33332">
    <property type="entry name" value="REVERSE TRANSCRIPTASE DOMAIN-CONTAINING PROTEIN"/>
    <property type="match status" value="1"/>
</dbReference>
<dbReference type="InterPro" id="IPR036691">
    <property type="entry name" value="Endo/exonu/phosph_ase_sf"/>
</dbReference>
<dbReference type="EMBL" id="GEGO01000196">
    <property type="protein sequence ID" value="JAR95208.1"/>
    <property type="molecule type" value="Transcribed_RNA"/>
</dbReference>
<dbReference type="CDD" id="cd01650">
    <property type="entry name" value="RT_nLTR_like"/>
    <property type="match status" value="1"/>
</dbReference>
<dbReference type="InterPro" id="IPR043502">
    <property type="entry name" value="DNA/RNA_pol_sf"/>
</dbReference>
<reference evidence="2" key="1">
    <citation type="journal article" date="2018" name="PLoS Negl. Trop. Dis.">
        <title>Sialome diversity of ticks revealed by RNAseq of single tick salivary glands.</title>
        <authorList>
            <person name="Perner J."/>
            <person name="Kropackova S."/>
            <person name="Kopacek P."/>
            <person name="Ribeiro J.M."/>
        </authorList>
    </citation>
    <scope>NUCLEOTIDE SEQUENCE</scope>
    <source>
        <strain evidence="2">Siblings of single egg batch collected in Ceske Budejovice</strain>
        <tissue evidence="2">Salivary glands</tissue>
    </source>
</reference>
<evidence type="ECO:0000313" key="2">
    <source>
        <dbReference type="EMBL" id="JAR95208.1"/>
    </source>
</evidence>
<dbReference type="SUPFAM" id="SSF56672">
    <property type="entry name" value="DNA/RNA polymerases"/>
    <property type="match status" value="1"/>
</dbReference>
<dbReference type="Gene3D" id="3.60.10.10">
    <property type="entry name" value="Endonuclease/exonuclease/phosphatase"/>
    <property type="match status" value="1"/>
</dbReference>
<protein>
    <submittedName>
        <fullName evidence="2">Putative tick transposon</fullName>
    </submittedName>
</protein>